<evidence type="ECO:0000313" key="2">
    <source>
        <dbReference type="EMBL" id="MCY0964161.1"/>
    </source>
</evidence>
<comment type="caution">
    <text evidence="2">The sequence shown here is derived from an EMBL/GenBank/DDBJ whole genome shotgun (WGS) entry which is preliminary data.</text>
</comment>
<feature type="signal peptide" evidence="1">
    <location>
        <begin position="1"/>
        <end position="19"/>
    </location>
</feature>
<protein>
    <recommendedName>
        <fullName evidence="4">DUF3828 domain-containing protein</fullName>
    </recommendedName>
</protein>
<organism evidence="2 3">
    <name type="scientific">Parathalassolituus penaei</name>
    <dbReference type="NCBI Taxonomy" id="2997323"/>
    <lineage>
        <taxon>Bacteria</taxon>
        <taxon>Pseudomonadati</taxon>
        <taxon>Pseudomonadota</taxon>
        <taxon>Gammaproteobacteria</taxon>
        <taxon>Oceanospirillales</taxon>
        <taxon>Oceanospirillaceae</taxon>
        <taxon>Parathalassolituus</taxon>
    </lineage>
</organism>
<proteinExistence type="predicted"/>
<gene>
    <name evidence="2" type="ORF">OUO13_03100</name>
</gene>
<keyword evidence="1" id="KW-0732">Signal</keyword>
<keyword evidence="3" id="KW-1185">Reference proteome</keyword>
<evidence type="ECO:0008006" key="4">
    <source>
        <dbReference type="Google" id="ProtNLM"/>
    </source>
</evidence>
<dbReference type="Proteomes" id="UP001150830">
    <property type="component" value="Unassembled WGS sequence"/>
</dbReference>
<evidence type="ECO:0000256" key="1">
    <source>
        <dbReference type="SAM" id="SignalP"/>
    </source>
</evidence>
<name>A0A9X3IQU6_9GAMM</name>
<feature type="chain" id="PRO_5040871547" description="DUF3828 domain-containing protein" evidence="1">
    <location>
        <begin position="20"/>
        <end position="147"/>
    </location>
</feature>
<dbReference type="RefSeq" id="WP_283172380.1">
    <property type="nucleotide sequence ID" value="NZ_JAPNOA010000014.1"/>
</dbReference>
<evidence type="ECO:0000313" key="3">
    <source>
        <dbReference type="Proteomes" id="UP001150830"/>
    </source>
</evidence>
<accession>A0A9X3IQU6</accession>
<reference evidence="2" key="1">
    <citation type="submission" date="2022-11" db="EMBL/GenBank/DDBJ databases">
        <title>Parathalassolutuus dongxingensis gen. nov., sp. nov., a novel member of family Oceanospirillaceae isolated from a coastal shrimp pond in Guangxi, China.</title>
        <authorList>
            <person name="Chen H."/>
        </authorList>
    </citation>
    <scope>NUCLEOTIDE SEQUENCE</scope>
    <source>
        <strain evidence="2">G-43</strain>
    </source>
</reference>
<sequence length="147" mass="16184">MLRSIISAALIIVSFPTFAWDTPKEAVEKFVQFDLGGGRLSSNAWSEYLANYLHAPVGYEEPGWDSVVVVERFLVGNPECVSESCTVAVTYQLHPTKLLTGPPVVPHEAGGSETVKFSVSKKNGVWKIDPNPDYPRISIEKYKQLGS</sequence>
<dbReference type="AlphaFoldDB" id="A0A9X3IQU6"/>
<dbReference type="EMBL" id="JAPNOA010000014">
    <property type="protein sequence ID" value="MCY0964161.1"/>
    <property type="molecule type" value="Genomic_DNA"/>
</dbReference>